<reference evidence="1 2" key="1">
    <citation type="submission" date="2017-07" db="EMBL/GenBank/DDBJ databases">
        <title>Phylogenetic study on the rhizospheric bacterium Ochrobactrum sp. A44.</title>
        <authorList>
            <person name="Krzyzanowska D.M."/>
            <person name="Ossowicki A."/>
            <person name="Rajewska M."/>
            <person name="Maciag T."/>
            <person name="Kaczynski Z."/>
            <person name="Czerwicka M."/>
            <person name="Jafra S."/>
        </authorList>
    </citation>
    <scope>NUCLEOTIDE SEQUENCE [LARGE SCALE GENOMIC DNA]</scope>
    <source>
        <strain evidence="1 2">A44</strain>
    </source>
</reference>
<dbReference type="KEGG" id="och:CES85_2158"/>
<dbReference type="AlphaFoldDB" id="A0A248UHK7"/>
<evidence type="ECO:0000313" key="2">
    <source>
        <dbReference type="Proteomes" id="UP000215256"/>
    </source>
</evidence>
<protein>
    <submittedName>
        <fullName evidence="1">Uncharacterized protein</fullName>
    </submittedName>
</protein>
<sequence>MVKNACLSKKLIIILSEGVFSQPLRQFLQKGSFWVFSVSDFSRRKE</sequence>
<gene>
    <name evidence="1" type="ORF">CES85_2158</name>
</gene>
<evidence type="ECO:0000313" key="1">
    <source>
        <dbReference type="EMBL" id="ASV86154.1"/>
    </source>
</evidence>
<organism evidence="1 2">
    <name type="scientific">Ochrobactrum quorumnocens</name>
    <dbReference type="NCBI Taxonomy" id="271865"/>
    <lineage>
        <taxon>Bacteria</taxon>
        <taxon>Pseudomonadati</taxon>
        <taxon>Pseudomonadota</taxon>
        <taxon>Alphaproteobacteria</taxon>
        <taxon>Hyphomicrobiales</taxon>
        <taxon>Brucellaceae</taxon>
        <taxon>Brucella/Ochrobactrum group</taxon>
        <taxon>Ochrobactrum</taxon>
    </lineage>
</organism>
<dbReference type="Proteomes" id="UP000215256">
    <property type="component" value="Chromosome 1"/>
</dbReference>
<accession>A0A248UHK7</accession>
<dbReference type="EMBL" id="CP022604">
    <property type="protein sequence ID" value="ASV86154.1"/>
    <property type="molecule type" value="Genomic_DNA"/>
</dbReference>
<proteinExistence type="predicted"/>
<name>A0A248UHK7_9HYPH</name>